<evidence type="ECO:0000256" key="1">
    <source>
        <dbReference type="ARBA" id="ARBA00004141"/>
    </source>
</evidence>
<feature type="compositionally biased region" description="Polar residues" evidence="5">
    <location>
        <begin position="286"/>
        <end position="296"/>
    </location>
</feature>
<dbReference type="AlphaFoldDB" id="A0A1H6PUP5"/>
<reference evidence="7 9" key="1">
    <citation type="journal article" date="2016" name="PLoS ONE">
        <title>Sequence Assembly of Yarrowia lipolytica Strain W29/CLIB89 Shows Transposable Element Diversity.</title>
        <authorList>
            <person name="Magnan C."/>
            <person name="Yu J."/>
            <person name="Chang I."/>
            <person name="Jahn E."/>
            <person name="Kanomata Y."/>
            <person name="Wu J."/>
            <person name="Zeller M."/>
            <person name="Oakes M."/>
            <person name="Baldi P."/>
            <person name="Sandmeyer S."/>
        </authorList>
    </citation>
    <scope>NUCLEOTIDE SEQUENCE [LARGE SCALE GENOMIC DNA]</scope>
    <source>
        <strain evidence="7">CLIB89</strain>
        <strain evidence="9">CLIB89(W29)</strain>
    </source>
</reference>
<keyword evidence="4 6" id="KW-0472">Membrane</keyword>
<accession>A0A1H6PUP5</accession>
<dbReference type="InterPro" id="IPR004776">
    <property type="entry name" value="Mem_transp_PIN-like"/>
</dbReference>
<feature type="transmembrane region" description="Helical" evidence="6">
    <location>
        <begin position="342"/>
        <end position="361"/>
    </location>
</feature>
<evidence type="ECO:0000256" key="4">
    <source>
        <dbReference type="ARBA" id="ARBA00023136"/>
    </source>
</evidence>
<evidence type="ECO:0000313" key="9">
    <source>
        <dbReference type="Proteomes" id="UP000182444"/>
    </source>
</evidence>
<dbReference type="EMBL" id="CP017556">
    <property type="protein sequence ID" value="AOW04474.1"/>
    <property type="molecule type" value="Genomic_DNA"/>
</dbReference>
<feature type="transmembrane region" description="Helical" evidence="6">
    <location>
        <begin position="412"/>
        <end position="435"/>
    </location>
</feature>
<dbReference type="EMBL" id="KZ858966">
    <property type="protein sequence ID" value="RDW27209.1"/>
    <property type="molecule type" value="Genomic_DNA"/>
</dbReference>
<dbReference type="RefSeq" id="XP_503160.1">
    <property type="nucleotide sequence ID" value="XM_503160.1"/>
</dbReference>
<dbReference type="GO" id="GO:0005783">
    <property type="term" value="C:endoplasmic reticulum"/>
    <property type="evidence" value="ECO:0007669"/>
    <property type="project" value="TreeGrafter"/>
</dbReference>
<protein>
    <submittedName>
        <fullName evidence="8">Auxin efflux carrier</fullName>
    </submittedName>
</protein>
<feature type="transmembrane region" description="Helical" evidence="6">
    <location>
        <begin position="447"/>
        <end position="467"/>
    </location>
</feature>
<evidence type="ECO:0000256" key="6">
    <source>
        <dbReference type="SAM" id="Phobius"/>
    </source>
</evidence>
<dbReference type="KEGG" id="yli:2910190"/>
<organism evidence="7 9">
    <name type="scientific">Yarrowia lipolytica</name>
    <name type="common">Candida lipolytica</name>
    <dbReference type="NCBI Taxonomy" id="4952"/>
    <lineage>
        <taxon>Eukaryota</taxon>
        <taxon>Fungi</taxon>
        <taxon>Dikarya</taxon>
        <taxon>Ascomycota</taxon>
        <taxon>Saccharomycotina</taxon>
        <taxon>Dipodascomycetes</taxon>
        <taxon>Dipodascales</taxon>
        <taxon>Dipodascales incertae sedis</taxon>
        <taxon>Yarrowia</taxon>
    </lineage>
</organism>
<feature type="transmembrane region" description="Helical" evidence="6">
    <location>
        <begin position="12"/>
        <end position="31"/>
    </location>
</feature>
<dbReference type="GO" id="GO:0016020">
    <property type="term" value="C:membrane"/>
    <property type="evidence" value="ECO:0007669"/>
    <property type="project" value="UniProtKB-SubCell"/>
</dbReference>
<dbReference type="PANTHER" id="PTHR31794">
    <property type="entry name" value="AUXIN EFFLUX TRANSPORTER FAMILY PROTEIN (EUROFUNG)"/>
    <property type="match status" value="1"/>
</dbReference>
<dbReference type="Pfam" id="PF03547">
    <property type="entry name" value="Mem_trans"/>
    <property type="match status" value="1"/>
</dbReference>
<dbReference type="Proteomes" id="UP000256601">
    <property type="component" value="Unassembled WGS sequence"/>
</dbReference>
<feature type="compositionally biased region" description="Basic residues" evidence="5">
    <location>
        <begin position="304"/>
        <end position="323"/>
    </location>
</feature>
<dbReference type="GeneID" id="2910190"/>
<evidence type="ECO:0000313" key="10">
    <source>
        <dbReference type="Proteomes" id="UP000256601"/>
    </source>
</evidence>
<feature type="compositionally biased region" description="Polar residues" evidence="5">
    <location>
        <begin position="233"/>
        <end position="248"/>
    </location>
</feature>
<feature type="region of interest" description="Disordered" evidence="5">
    <location>
        <begin position="225"/>
        <end position="262"/>
    </location>
</feature>
<reference evidence="8 10" key="2">
    <citation type="submission" date="2018-07" db="EMBL/GenBank/DDBJ databases">
        <title>Draft Genome Assemblies for Five Robust Yarrowia lipolytica Strains Exhibiting High Lipid Production and Pentose Sugar Utilization and Sugar Alcohol Secretion from Undetoxified Lignocellulosic Biomass Hydrolysates.</title>
        <authorList>
            <consortium name="DOE Joint Genome Institute"/>
            <person name="Walker C."/>
            <person name="Ryu S."/>
            <person name="Na H."/>
            <person name="Zane M."/>
            <person name="LaButti K."/>
            <person name="Lipzen A."/>
            <person name="Haridas S."/>
            <person name="Barry K."/>
            <person name="Grigoriev I.V."/>
            <person name="Quarterman J."/>
            <person name="Slininger P."/>
            <person name="Dien B."/>
            <person name="Trinh C.T."/>
        </authorList>
    </citation>
    <scope>NUCLEOTIDE SEQUENCE [LARGE SCALE GENOMIC DNA]</scope>
    <source>
        <strain evidence="8 10">YB392</strain>
    </source>
</reference>
<keyword evidence="2 6" id="KW-0812">Transmembrane</keyword>
<dbReference type="VEuPathDB" id="FungiDB:YALI1_D28934g"/>
<dbReference type="PANTHER" id="PTHR31794:SF2">
    <property type="entry name" value="AUXIN EFFLUX TRANSPORTER FAMILY PROTEIN (EUROFUNG)"/>
    <property type="match status" value="1"/>
</dbReference>
<dbReference type="OrthoDB" id="2499604at2759"/>
<dbReference type="eggNOG" id="KOG2722">
    <property type="taxonomic scope" value="Eukaryota"/>
</dbReference>
<evidence type="ECO:0000313" key="8">
    <source>
        <dbReference type="EMBL" id="RDW27209.1"/>
    </source>
</evidence>
<feature type="region of interest" description="Disordered" evidence="5">
    <location>
        <begin position="286"/>
        <end position="323"/>
    </location>
</feature>
<sequence>MTALSYSQIIRLTLEAIFQVFVVCVFGYIAARCRILTPQAQKHIANLNVFLFTPCLIFSKLASSLSLQKMIEVAIIPLLFVLMTVVSLSCANLMGWMLKLNKNQANFVKAMAVFGNSNSLPVSLTMALSYTLPNLSWDQIPNDNPDQVASRGILYLLIFQQLGQIVRWSWGYNTLLRYADEEEDETNVVAVVEEDEEIVIESHDTSEQSPLLIKDTREETGILLNSDEEVSGGTASTYGSHVTHSNDGSDSDHVSGDNTCSDNHHVTGSGHTTACHSADTSTNNSTIDLHSYQSSPAVEEIARKPRRKNHKKKHGHKHRHRRRPHVVIRVAKAVLNFMNPPLWAMLVAIIVASVPILKYEFFESNDIIQATITKAIQQLGSVAIPLILVVLGSNLSPDSGAPPACKNYKKMVFGAIMARMILPAFVLLPLIAWGVKYSEVSILDDPIFLLVSFILTIAPPAIQLSQICQLNGFYEKEMAGVLFWGYVVLTLPTTLFIVVSSLEVLDWAGKLVS</sequence>
<comment type="subcellular location">
    <subcellularLocation>
        <location evidence="1">Membrane</location>
        <topology evidence="1">Multi-pass membrane protein</topology>
    </subcellularLocation>
</comment>
<dbReference type="OMA" id="WSWGYHI"/>
<dbReference type="GO" id="GO:0055085">
    <property type="term" value="P:transmembrane transport"/>
    <property type="evidence" value="ECO:0007669"/>
    <property type="project" value="InterPro"/>
</dbReference>
<gene>
    <name evidence="8" type="ORF">B0I71DRAFT_24038</name>
    <name evidence="7" type="ORF">YALI1_D28934g</name>
</gene>
<dbReference type="Proteomes" id="UP000182444">
    <property type="component" value="Chromosome 1D"/>
</dbReference>
<feature type="transmembrane region" description="Helical" evidence="6">
    <location>
        <begin position="74"/>
        <end position="98"/>
    </location>
</feature>
<evidence type="ECO:0000256" key="3">
    <source>
        <dbReference type="ARBA" id="ARBA00022989"/>
    </source>
</evidence>
<keyword evidence="3 6" id="KW-1133">Transmembrane helix</keyword>
<feature type="transmembrane region" description="Helical" evidence="6">
    <location>
        <begin position="43"/>
        <end position="62"/>
    </location>
</feature>
<feature type="transmembrane region" description="Helical" evidence="6">
    <location>
        <begin position="367"/>
        <end position="391"/>
    </location>
</feature>
<dbReference type="VEuPathDB" id="FungiDB:YALI0_D22638g"/>
<evidence type="ECO:0000256" key="2">
    <source>
        <dbReference type="ARBA" id="ARBA00022692"/>
    </source>
</evidence>
<evidence type="ECO:0000256" key="5">
    <source>
        <dbReference type="SAM" id="MobiDB-lite"/>
    </source>
</evidence>
<name>A0A1H6PUP5_YARLL</name>
<proteinExistence type="predicted"/>
<evidence type="ECO:0000313" key="7">
    <source>
        <dbReference type="EMBL" id="AOW04474.1"/>
    </source>
</evidence>
<feature type="transmembrane region" description="Helical" evidence="6">
    <location>
        <begin position="479"/>
        <end position="502"/>
    </location>
</feature>